<dbReference type="SUPFAM" id="SSF55315">
    <property type="entry name" value="L30e-like"/>
    <property type="match status" value="1"/>
</dbReference>
<dbReference type="GO" id="GO:0008173">
    <property type="term" value="F:RNA methyltransferase activity"/>
    <property type="evidence" value="ECO:0007669"/>
    <property type="project" value="InterPro"/>
</dbReference>
<dbReference type="GO" id="GO:0006396">
    <property type="term" value="P:RNA processing"/>
    <property type="evidence" value="ECO:0007669"/>
    <property type="project" value="InterPro"/>
</dbReference>
<dbReference type="GO" id="GO:0003723">
    <property type="term" value="F:RNA binding"/>
    <property type="evidence" value="ECO:0007669"/>
    <property type="project" value="InterPro"/>
</dbReference>
<dbReference type="RefSeq" id="WP_015248849.1">
    <property type="nucleotide sequence ID" value="NC_019892.1"/>
</dbReference>
<keyword evidence="1 4" id="KW-0489">Methyltransferase</keyword>
<dbReference type="InterPro" id="IPR029026">
    <property type="entry name" value="tRNA_m1G_MTases_N"/>
</dbReference>
<dbReference type="InterPro" id="IPR029028">
    <property type="entry name" value="Alpha/beta_knot_MTases"/>
</dbReference>
<keyword evidence="5" id="KW-1185">Reference proteome</keyword>
<dbReference type="CDD" id="cd18095">
    <property type="entry name" value="SpoU-like_rRNA-MTase"/>
    <property type="match status" value="1"/>
</dbReference>
<dbReference type="eggNOG" id="COG0566">
    <property type="taxonomic scope" value="Bacteria"/>
</dbReference>
<name>L0DM34_SINAD</name>
<protein>
    <submittedName>
        <fullName evidence="4">rRNA methylase</fullName>
    </submittedName>
</protein>
<dbReference type="KEGG" id="saci:Sinac_5618"/>
<evidence type="ECO:0000313" key="4">
    <source>
        <dbReference type="EMBL" id="AGA29751.1"/>
    </source>
</evidence>
<dbReference type="Gene3D" id="3.30.1330.30">
    <property type="match status" value="1"/>
</dbReference>
<evidence type="ECO:0000256" key="1">
    <source>
        <dbReference type="ARBA" id="ARBA00022603"/>
    </source>
</evidence>
<dbReference type="STRING" id="886293.Sinac_5618"/>
<proteinExistence type="predicted"/>
<evidence type="ECO:0000313" key="5">
    <source>
        <dbReference type="Proteomes" id="UP000010798"/>
    </source>
</evidence>
<accession>L0DM34</accession>
<dbReference type="PANTHER" id="PTHR43191">
    <property type="entry name" value="RRNA METHYLTRANSFERASE 3"/>
    <property type="match status" value="1"/>
</dbReference>
<dbReference type="PANTHER" id="PTHR43191:SF12">
    <property type="entry name" value="RRNA METHYLASE"/>
    <property type="match status" value="1"/>
</dbReference>
<evidence type="ECO:0000259" key="3">
    <source>
        <dbReference type="Pfam" id="PF00588"/>
    </source>
</evidence>
<keyword evidence="2" id="KW-0808">Transferase</keyword>
<gene>
    <name evidence="4" type="ordered locus">Sinac_5618</name>
</gene>
<dbReference type="InterPro" id="IPR029064">
    <property type="entry name" value="Ribosomal_eL30-like_sf"/>
</dbReference>
<evidence type="ECO:0000256" key="2">
    <source>
        <dbReference type="ARBA" id="ARBA00022679"/>
    </source>
</evidence>
<dbReference type="OrthoDB" id="9794400at2"/>
<dbReference type="EMBL" id="CP003364">
    <property type="protein sequence ID" value="AGA29751.1"/>
    <property type="molecule type" value="Genomic_DNA"/>
</dbReference>
<sequence>MPQVLIDNLDDPRIAKYRHLKRTNQTRDDDQFVVEGEKLLERLVESVFPLASVLATERHAPRVEAIIPSDIPFYVVSPDLISVIVGFNFHRGVLACGYRRPWPDLADLVGRAERSTIVVCPELNNPENLGTIVRIGDVFGVDAVLVGGSCPDPLSRRVLRVSMGTSLRLPVIVREDLDTELNRLRSDWGFELMATVVDPRAEPFESVPRPERLALFMGSESEGLDPHWIHQCQRQVTIPMRQDAESLNVAVAAGIFLYHFSLTKGGVSLTGGTPKPQR</sequence>
<dbReference type="Pfam" id="PF00588">
    <property type="entry name" value="SpoU_methylase"/>
    <property type="match status" value="1"/>
</dbReference>
<dbReference type="HOGENOM" id="CLU_021322_3_3_0"/>
<organism evidence="4 5">
    <name type="scientific">Singulisphaera acidiphila (strain ATCC BAA-1392 / DSM 18658 / VKM B-2454 / MOB10)</name>
    <dbReference type="NCBI Taxonomy" id="886293"/>
    <lineage>
        <taxon>Bacteria</taxon>
        <taxon>Pseudomonadati</taxon>
        <taxon>Planctomycetota</taxon>
        <taxon>Planctomycetia</taxon>
        <taxon>Isosphaerales</taxon>
        <taxon>Isosphaeraceae</taxon>
        <taxon>Singulisphaera</taxon>
    </lineage>
</organism>
<dbReference type="SUPFAM" id="SSF75217">
    <property type="entry name" value="alpha/beta knot"/>
    <property type="match status" value="1"/>
</dbReference>
<dbReference type="Gene3D" id="3.40.1280.10">
    <property type="match status" value="1"/>
</dbReference>
<dbReference type="InterPro" id="IPR001537">
    <property type="entry name" value="SpoU_MeTrfase"/>
</dbReference>
<dbReference type="Proteomes" id="UP000010798">
    <property type="component" value="Chromosome"/>
</dbReference>
<dbReference type="InterPro" id="IPR051259">
    <property type="entry name" value="rRNA_Methyltransferase"/>
</dbReference>
<reference evidence="4 5" key="1">
    <citation type="submission" date="2012-02" db="EMBL/GenBank/DDBJ databases">
        <title>Complete sequence of chromosome of Singulisphaera acidiphila DSM 18658.</title>
        <authorList>
            <consortium name="US DOE Joint Genome Institute (JGI-PGF)"/>
            <person name="Lucas S."/>
            <person name="Copeland A."/>
            <person name="Lapidus A."/>
            <person name="Glavina del Rio T."/>
            <person name="Dalin E."/>
            <person name="Tice H."/>
            <person name="Bruce D."/>
            <person name="Goodwin L."/>
            <person name="Pitluck S."/>
            <person name="Peters L."/>
            <person name="Ovchinnikova G."/>
            <person name="Chertkov O."/>
            <person name="Kyrpides N."/>
            <person name="Mavromatis K."/>
            <person name="Ivanova N."/>
            <person name="Brettin T."/>
            <person name="Detter J.C."/>
            <person name="Han C."/>
            <person name="Larimer F."/>
            <person name="Land M."/>
            <person name="Hauser L."/>
            <person name="Markowitz V."/>
            <person name="Cheng J.-F."/>
            <person name="Hugenholtz P."/>
            <person name="Woyke T."/>
            <person name="Wu D."/>
            <person name="Tindall B."/>
            <person name="Pomrenke H."/>
            <person name="Brambilla E."/>
            <person name="Klenk H.-P."/>
            <person name="Eisen J.A."/>
        </authorList>
    </citation>
    <scope>NUCLEOTIDE SEQUENCE [LARGE SCALE GENOMIC DNA]</scope>
    <source>
        <strain evidence="5">ATCC BAA-1392 / DSM 18658 / VKM B-2454 / MOB10</strain>
    </source>
</reference>
<dbReference type="GO" id="GO:0032259">
    <property type="term" value="P:methylation"/>
    <property type="evidence" value="ECO:0007669"/>
    <property type="project" value="UniProtKB-KW"/>
</dbReference>
<feature type="domain" description="tRNA/rRNA methyltransferase SpoU type" evidence="3">
    <location>
        <begin position="116"/>
        <end position="258"/>
    </location>
</feature>
<dbReference type="AlphaFoldDB" id="L0DM34"/>